<keyword evidence="2" id="KW-1185">Reference proteome</keyword>
<reference evidence="1 2" key="1">
    <citation type="submission" date="2023-07" db="EMBL/GenBank/DDBJ databases">
        <title>Sorghum-associated microbial communities from plants grown in Nebraska, USA.</title>
        <authorList>
            <person name="Schachtman D."/>
        </authorList>
    </citation>
    <scope>NUCLEOTIDE SEQUENCE [LARGE SCALE GENOMIC DNA]</scope>
    <source>
        <strain evidence="1 2">CC222</strain>
    </source>
</reference>
<accession>A0ABT9RV20</accession>
<protein>
    <submittedName>
        <fullName evidence="1">Uncharacterized protein</fullName>
    </submittedName>
</protein>
<name>A0ABT9RV20_9MICC</name>
<sequence length="60" mass="6111">MMTGRKGVRIGDEAETLQASPFVCPDVLVFKLMHAKAVWCTAVGQAGCIAGSSAVTSAAA</sequence>
<organism evidence="1 2">
    <name type="scientific">Pseudarthrobacter enclensis</name>
    <dbReference type="NCBI Taxonomy" id="993070"/>
    <lineage>
        <taxon>Bacteria</taxon>
        <taxon>Bacillati</taxon>
        <taxon>Actinomycetota</taxon>
        <taxon>Actinomycetes</taxon>
        <taxon>Micrococcales</taxon>
        <taxon>Micrococcaceae</taxon>
        <taxon>Pseudarthrobacter</taxon>
    </lineage>
</organism>
<proteinExistence type="predicted"/>
<dbReference type="Proteomes" id="UP001226577">
    <property type="component" value="Unassembled WGS sequence"/>
</dbReference>
<comment type="caution">
    <text evidence="1">The sequence shown here is derived from an EMBL/GenBank/DDBJ whole genome shotgun (WGS) entry which is preliminary data.</text>
</comment>
<gene>
    <name evidence="1" type="ORF">J2X98_002249</name>
</gene>
<evidence type="ECO:0000313" key="1">
    <source>
        <dbReference type="EMBL" id="MDP9888656.1"/>
    </source>
</evidence>
<dbReference type="EMBL" id="JAUSRE010000010">
    <property type="protein sequence ID" value="MDP9888656.1"/>
    <property type="molecule type" value="Genomic_DNA"/>
</dbReference>
<evidence type="ECO:0000313" key="2">
    <source>
        <dbReference type="Proteomes" id="UP001226577"/>
    </source>
</evidence>